<proteinExistence type="predicted"/>
<evidence type="ECO:0000313" key="2">
    <source>
        <dbReference type="EMBL" id="KAF5659315.1"/>
    </source>
</evidence>
<comment type="caution">
    <text evidence="2">The sequence shown here is derived from an EMBL/GenBank/DDBJ whole genome shotgun (WGS) entry which is preliminary data.</text>
</comment>
<feature type="compositionally biased region" description="Basic and acidic residues" evidence="1">
    <location>
        <begin position="39"/>
        <end position="54"/>
    </location>
</feature>
<evidence type="ECO:0000256" key="1">
    <source>
        <dbReference type="SAM" id="MobiDB-lite"/>
    </source>
</evidence>
<organism evidence="2 3">
    <name type="scientific">Fusarium denticulatum</name>
    <dbReference type="NCBI Taxonomy" id="48507"/>
    <lineage>
        <taxon>Eukaryota</taxon>
        <taxon>Fungi</taxon>
        <taxon>Dikarya</taxon>
        <taxon>Ascomycota</taxon>
        <taxon>Pezizomycotina</taxon>
        <taxon>Sordariomycetes</taxon>
        <taxon>Hypocreomycetidae</taxon>
        <taxon>Hypocreales</taxon>
        <taxon>Nectriaceae</taxon>
        <taxon>Fusarium</taxon>
        <taxon>Fusarium fujikuroi species complex</taxon>
    </lineage>
</organism>
<keyword evidence="3" id="KW-1185">Reference proteome</keyword>
<evidence type="ECO:0000313" key="3">
    <source>
        <dbReference type="Proteomes" id="UP000562682"/>
    </source>
</evidence>
<feature type="region of interest" description="Disordered" evidence="1">
    <location>
        <begin position="91"/>
        <end position="120"/>
    </location>
</feature>
<dbReference type="Proteomes" id="UP000562682">
    <property type="component" value="Unassembled WGS sequence"/>
</dbReference>
<dbReference type="EMBL" id="JAAOAK010000635">
    <property type="protein sequence ID" value="KAF5659315.1"/>
    <property type="molecule type" value="Genomic_DNA"/>
</dbReference>
<protein>
    <submittedName>
        <fullName evidence="2">Uncharacterized protein</fullName>
    </submittedName>
</protein>
<feature type="region of interest" description="Disordered" evidence="1">
    <location>
        <begin position="31"/>
        <end position="55"/>
    </location>
</feature>
<reference evidence="2 3" key="1">
    <citation type="submission" date="2020-05" db="EMBL/GenBank/DDBJ databases">
        <title>Identification and distribution of gene clusters putatively required for synthesis of sphingolipid metabolism inhibitors in phylogenetically diverse species of the filamentous fungus Fusarium.</title>
        <authorList>
            <person name="Kim H.-S."/>
            <person name="Busman M."/>
            <person name="Brown D.W."/>
            <person name="Divon H."/>
            <person name="Uhlig S."/>
            <person name="Proctor R.H."/>
        </authorList>
    </citation>
    <scope>NUCLEOTIDE SEQUENCE [LARGE SCALE GENOMIC DNA]</scope>
    <source>
        <strain evidence="2 3">NRRL 25311</strain>
    </source>
</reference>
<name>A0A8H5WI33_9HYPO</name>
<sequence>MFSTVNNIDMRYSGEPKDVLAAIMLYPNTGSAEGSVDASTKKTTEKSTAKEKMLSSEVGYLSGNEGYHDNNSEKRGDYHLPICTFISPRRLPMAPTNDVEAEKGLKPESPVKSAKPGWLS</sequence>
<accession>A0A8H5WI33</accession>
<dbReference type="AlphaFoldDB" id="A0A8H5WI33"/>
<gene>
    <name evidence="2" type="ORF">FDENT_13954</name>
</gene>